<name>A0A841JRW3_9BACT</name>
<keyword evidence="5" id="KW-0238">DNA-binding</keyword>
<dbReference type="EMBL" id="JACHEK010000002">
    <property type="protein sequence ID" value="MBB6143267.1"/>
    <property type="molecule type" value="Genomic_DNA"/>
</dbReference>
<feature type="binding site" evidence="7">
    <location>
        <position position="139"/>
    </location>
    <ligand>
        <name>Zn(2+)</name>
        <dbReference type="ChEBI" id="CHEBI:29105"/>
    </ligand>
</feature>
<feature type="binding site" evidence="7">
    <location>
        <position position="96"/>
    </location>
    <ligand>
        <name>Zn(2+)</name>
        <dbReference type="ChEBI" id="CHEBI:29105"/>
    </ligand>
</feature>
<organism evidence="9 10">
    <name type="scientific">Silvibacterium bohemicum</name>
    <dbReference type="NCBI Taxonomy" id="1577686"/>
    <lineage>
        <taxon>Bacteria</taxon>
        <taxon>Pseudomonadati</taxon>
        <taxon>Acidobacteriota</taxon>
        <taxon>Terriglobia</taxon>
        <taxon>Terriglobales</taxon>
        <taxon>Acidobacteriaceae</taxon>
        <taxon>Silvibacterium</taxon>
    </lineage>
</organism>
<dbReference type="InterPro" id="IPR036388">
    <property type="entry name" value="WH-like_DNA-bd_sf"/>
</dbReference>
<evidence type="ECO:0000256" key="2">
    <source>
        <dbReference type="ARBA" id="ARBA00022491"/>
    </source>
</evidence>
<dbReference type="GO" id="GO:0003700">
    <property type="term" value="F:DNA-binding transcription factor activity"/>
    <property type="evidence" value="ECO:0007669"/>
    <property type="project" value="InterPro"/>
</dbReference>
<reference evidence="9 10" key="1">
    <citation type="submission" date="2020-08" db="EMBL/GenBank/DDBJ databases">
        <title>Genomic Encyclopedia of Type Strains, Phase IV (KMG-IV): sequencing the most valuable type-strain genomes for metagenomic binning, comparative biology and taxonomic classification.</title>
        <authorList>
            <person name="Goeker M."/>
        </authorList>
    </citation>
    <scope>NUCLEOTIDE SEQUENCE [LARGE SCALE GENOMIC DNA]</scope>
    <source>
        <strain evidence="9 10">DSM 103733</strain>
    </source>
</reference>
<dbReference type="Pfam" id="PF01475">
    <property type="entry name" value="FUR"/>
    <property type="match status" value="1"/>
</dbReference>
<feature type="binding site" evidence="7">
    <location>
        <position position="136"/>
    </location>
    <ligand>
        <name>Zn(2+)</name>
        <dbReference type="ChEBI" id="CHEBI:29105"/>
    </ligand>
</feature>
<comment type="similarity">
    <text evidence="1">Belongs to the Fur family.</text>
</comment>
<evidence type="ECO:0000256" key="7">
    <source>
        <dbReference type="PIRSR" id="PIRSR602481-1"/>
    </source>
</evidence>
<keyword evidence="3 7" id="KW-0862">Zinc</keyword>
<dbReference type="PANTHER" id="PTHR33202">
    <property type="entry name" value="ZINC UPTAKE REGULATION PROTEIN"/>
    <property type="match status" value="1"/>
</dbReference>
<keyword evidence="4" id="KW-0805">Transcription regulation</keyword>
<dbReference type="OrthoDB" id="8659436at2"/>
<comment type="cofactor">
    <cofactor evidence="7">
        <name>Zn(2+)</name>
        <dbReference type="ChEBI" id="CHEBI:29105"/>
    </cofactor>
    <text evidence="7">Binds 1 zinc ion per subunit.</text>
</comment>
<gene>
    <name evidence="9" type="ORF">HNQ77_001211</name>
</gene>
<keyword evidence="8" id="KW-0408">Iron</keyword>
<feature type="binding site" evidence="8">
    <location>
        <position position="111"/>
    </location>
    <ligand>
        <name>Fe cation</name>
        <dbReference type="ChEBI" id="CHEBI:24875"/>
    </ligand>
</feature>
<dbReference type="InterPro" id="IPR002481">
    <property type="entry name" value="FUR"/>
</dbReference>
<evidence type="ECO:0000256" key="6">
    <source>
        <dbReference type="ARBA" id="ARBA00023163"/>
    </source>
</evidence>
<proteinExistence type="inferred from homology"/>
<evidence type="ECO:0000256" key="3">
    <source>
        <dbReference type="ARBA" id="ARBA00022833"/>
    </source>
</evidence>
<keyword evidence="2" id="KW-0678">Repressor</keyword>
<evidence type="ECO:0000313" key="9">
    <source>
        <dbReference type="EMBL" id="MBB6143267.1"/>
    </source>
</evidence>
<protein>
    <submittedName>
        <fullName evidence="9">Fe2+ or Zn2+ uptake regulation protein</fullName>
    </submittedName>
</protein>
<keyword evidence="7" id="KW-0479">Metal-binding</keyword>
<keyword evidence="6" id="KW-0804">Transcription</keyword>
<dbReference type="Proteomes" id="UP000538666">
    <property type="component" value="Unassembled WGS sequence"/>
</dbReference>
<dbReference type="InterPro" id="IPR043135">
    <property type="entry name" value="Fur_C"/>
</dbReference>
<dbReference type="GO" id="GO:1900376">
    <property type="term" value="P:regulation of secondary metabolite biosynthetic process"/>
    <property type="evidence" value="ECO:0007669"/>
    <property type="project" value="TreeGrafter"/>
</dbReference>
<evidence type="ECO:0000256" key="5">
    <source>
        <dbReference type="ARBA" id="ARBA00023125"/>
    </source>
</evidence>
<dbReference type="AlphaFoldDB" id="A0A841JRW3"/>
<dbReference type="GO" id="GO:0045892">
    <property type="term" value="P:negative regulation of DNA-templated transcription"/>
    <property type="evidence" value="ECO:0007669"/>
    <property type="project" value="TreeGrafter"/>
</dbReference>
<comment type="caution">
    <text evidence="9">The sequence shown here is derived from an EMBL/GenBank/DDBJ whole genome shotgun (WGS) entry which is preliminary data.</text>
</comment>
<dbReference type="SUPFAM" id="SSF46785">
    <property type="entry name" value="Winged helix' DNA-binding domain"/>
    <property type="match status" value="1"/>
</dbReference>
<dbReference type="InterPro" id="IPR036390">
    <property type="entry name" value="WH_DNA-bd_sf"/>
</dbReference>
<evidence type="ECO:0000256" key="4">
    <source>
        <dbReference type="ARBA" id="ARBA00023015"/>
    </source>
</evidence>
<dbReference type="CDD" id="cd07153">
    <property type="entry name" value="Fur_like"/>
    <property type="match status" value="1"/>
</dbReference>
<dbReference type="Gene3D" id="3.30.1490.190">
    <property type="match status" value="1"/>
</dbReference>
<comment type="cofactor">
    <cofactor evidence="8">
        <name>Mn(2+)</name>
        <dbReference type="ChEBI" id="CHEBI:29035"/>
    </cofactor>
    <cofactor evidence="8">
        <name>Fe(2+)</name>
        <dbReference type="ChEBI" id="CHEBI:29033"/>
    </cofactor>
    <text evidence="8">Binds 1 Mn(2+) or Fe(2+) ion per subunit.</text>
</comment>
<sequence length="144" mass="15938">MTIAEANEFRTLCDTAGIAVTHQRQVVFEALRHMHGHPSPEEVYARVRIRIPSISLATVYKTIHLFIESGVFREVSLHHGSLRVETNARPHHHLVCTGCKSISDIDAEALEIGARARKLPGGFLAQRYAVDVLGLCAECQKSLS</sequence>
<dbReference type="PANTHER" id="PTHR33202:SF7">
    <property type="entry name" value="FERRIC UPTAKE REGULATION PROTEIN"/>
    <property type="match status" value="1"/>
</dbReference>
<accession>A0A841JRW3</accession>
<evidence type="ECO:0000256" key="1">
    <source>
        <dbReference type="ARBA" id="ARBA00007957"/>
    </source>
</evidence>
<evidence type="ECO:0000313" key="10">
    <source>
        <dbReference type="Proteomes" id="UP000538666"/>
    </source>
</evidence>
<evidence type="ECO:0000256" key="8">
    <source>
        <dbReference type="PIRSR" id="PIRSR602481-2"/>
    </source>
</evidence>
<dbReference type="GO" id="GO:0000976">
    <property type="term" value="F:transcription cis-regulatory region binding"/>
    <property type="evidence" value="ECO:0007669"/>
    <property type="project" value="TreeGrafter"/>
</dbReference>
<dbReference type="GO" id="GO:0008270">
    <property type="term" value="F:zinc ion binding"/>
    <property type="evidence" value="ECO:0007669"/>
    <property type="project" value="TreeGrafter"/>
</dbReference>
<keyword evidence="10" id="KW-1185">Reference proteome</keyword>
<dbReference type="RefSeq" id="WP_050062168.1">
    <property type="nucleotide sequence ID" value="NZ_JACHEK010000002.1"/>
</dbReference>
<dbReference type="Gene3D" id="1.10.10.10">
    <property type="entry name" value="Winged helix-like DNA-binding domain superfamily/Winged helix DNA-binding domain"/>
    <property type="match status" value="1"/>
</dbReference>
<feature type="binding site" evidence="7">
    <location>
        <position position="99"/>
    </location>
    <ligand>
        <name>Zn(2+)</name>
        <dbReference type="ChEBI" id="CHEBI:29105"/>
    </ligand>
</feature>